<proteinExistence type="predicted"/>
<dbReference type="EMBL" id="WVTI01000011">
    <property type="protein sequence ID" value="MXS26822.1"/>
    <property type="molecule type" value="Genomic_DNA"/>
</dbReference>
<accession>A0A2K3QW73</accession>
<reference evidence="3 5" key="2">
    <citation type="submission" date="2020-03" db="EMBL/GenBank/DDBJ databases">
        <title>Characterization of ganglioside-mimicking enterococci.</title>
        <authorList>
            <person name="Patry R.T."/>
            <person name="Nothaft H."/>
            <person name="Bridger R."/>
            <person name="Shajahan A."/>
            <person name="Huynh S."/>
            <person name="Sanchez S."/>
            <person name="Azadi P."/>
            <person name="Cooper K."/>
            <person name="Miller W.G."/>
            <person name="Parker C.T."/>
            <person name="Wells L."/>
            <person name="Szymanski C.M."/>
        </authorList>
    </citation>
    <scope>NUCLEOTIDE SEQUENCE [LARGE SCALE GENOMIC DNA]</scope>
    <source>
        <strain evidence="3 5">EGM181</strain>
    </source>
</reference>
<dbReference type="Pfam" id="PF01136">
    <property type="entry name" value="Peptidase_U32"/>
    <property type="match status" value="1"/>
</dbReference>
<dbReference type="RefSeq" id="WP_003128854.1">
    <property type="nucleotide sequence ID" value="NZ_BSYC01000001.1"/>
</dbReference>
<protein>
    <submittedName>
        <fullName evidence="1">Peptidase U32 family protein</fullName>
    </submittedName>
    <submittedName>
        <fullName evidence="2">U32 family peptidase</fullName>
    </submittedName>
</protein>
<reference evidence="2 4" key="1">
    <citation type="submission" date="2019-04" db="EMBL/GenBank/DDBJ databases">
        <title>Step-wise assembly of the neonatal virome modulated by breast feeding.</title>
        <authorList>
            <person name="Liang G."/>
            <person name="Bushman F."/>
        </authorList>
    </citation>
    <scope>NUCLEOTIDE SEQUENCE [LARGE SCALE GENOMIC DNA]</scope>
    <source>
        <strain evidence="2 4">E3404</strain>
    </source>
</reference>
<dbReference type="PANTHER" id="PTHR30217:SF12">
    <property type="entry name" value="U32 FAMILY PEPTIDASE"/>
    <property type="match status" value="1"/>
</dbReference>
<evidence type="ECO:0000313" key="2">
    <source>
        <dbReference type="EMBL" id="MXS26822.1"/>
    </source>
</evidence>
<evidence type="ECO:0000313" key="3">
    <source>
        <dbReference type="EMBL" id="QOG28989.1"/>
    </source>
</evidence>
<dbReference type="Proteomes" id="UP000516696">
    <property type="component" value="Chromosome"/>
</dbReference>
<reference evidence="1 6" key="3">
    <citation type="submission" date="2023-06" db="EMBL/GenBank/DDBJ databases">
        <title>Acute promotion of culturable opportunistic pathogens and persistent increase of antibiotic resistance following antibiotic exposure in mouse gut microbiota.</title>
        <authorList>
            <person name="Li L."/>
            <person name="Wang B."/>
            <person name="Sun Y."/>
            <person name="Wang M."/>
            <person name="Xu H."/>
        </authorList>
    </citation>
    <scope>NUCLEOTIDE SEQUENCE [LARGE SCALE GENOMIC DNA]</scope>
    <source>
        <strain evidence="1 6">CRI2_2</strain>
    </source>
</reference>
<gene>
    <name evidence="3" type="ORF">EGM181_17820</name>
    <name evidence="2" type="ORF">GTI89_12205</name>
    <name evidence="1" type="ORF">QRX88_05480</name>
</gene>
<dbReference type="Proteomes" id="UP000439965">
    <property type="component" value="Unassembled WGS sequence"/>
</dbReference>
<organism evidence="2 4">
    <name type="scientific">Enterococcus gallinarum</name>
    <dbReference type="NCBI Taxonomy" id="1353"/>
    <lineage>
        <taxon>Bacteria</taxon>
        <taxon>Bacillati</taxon>
        <taxon>Bacillota</taxon>
        <taxon>Bacilli</taxon>
        <taxon>Lactobacillales</taxon>
        <taxon>Enterococcaceae</taxon>
        <taxon>Enterococcus</taxon>
    </lineage>
</organism>
<dbReference type="EMBL" id="JASUBT010000003">
    <property type="protein sequence ID" value="MDL4935169.1"/>
    <property type="molecule type" value="Genomic_DNA"/>
</dbReference>
<evidence type="ECO:0000313" key="6">
    <source>
        <dbReference type="Proteomes" id="UP001241571"/>
    </source>
</evidence>
<dbReference type="Proteomes" id="UP001241571">
    <property type="component" value="Unassembled WGS sequence"/>
</dbReference>
<dbReference type="GeneID" id="93222740"/>
<dbReference type="InterPro" id="IPR001539">
    <property type="entry name" value="Peptidase_U32"/>
</dbReference>
<evidence type="ECO:0000313" key="4">
    <source>
        <dbReference type="Proteomes" id="UP000439965"/>
    </source>
</evidence>
<dbReference type="AlphaFoldDB" id="A0A2K3QW73"/>
<evidence type="ECO:0000313" key="5">
    <source>
        <dbReference type="Proteomes" id="UP000516696"/>
    </source>
</evidence>
<dbReference type="EMBL" id="CP050485">
    <property type="protein sequence ID" value="QOG28989.1"/>
    <property type="molecule type" value="Genomic_DNA"/>
</dbReference>
<sequence>MVEIIATVESIEQAKQLLPYVDTIFFGEETFGLRLPTSFSREEQSELIRLAQAEGKQAMAAVNGIMHPQKMTLVPEYLAFLKANHVDKISIGDPGIIYRMKKNPELALPFVYDGETLVTSARQINFWGQKGAIGAVLAREVPFGEMTVLAPQLTIPAEVLVYGATCIHQSKRPLLQNYYNYTQQEDEKSRERGLFLSEPKKEDTHYSIYEDSHGTHIFANNDINLMNELQSLFETGYQTWKLDGLFTPGTAFVSIVACFAQAKQLLTEGTWTAEQAASLSEQVRQLHPAQRGLDTGFYAINPEDIK</sequence>
<evidence type="ECO:0000313" key="1">
    <source>
        <dbReference type="EMBL" id="MDL4935169.1"/>
    </source>
</evidence>
<name>A0A2K3QW73_ENTGA</name>
<dbReference type="PANTHER" id="PTHR30217">
    <property type="entry name" value="PEPTIDASE U32 FAMILY"/>
    <property type="match status" value="1"/>
</dbReference>
<dbReference type="InterPro" id="IPR051454">
    <property type="entry name" value="RNA/ubiquinone_mod_enzymes"/>
</dbReference>